<dbReference type="GO" id="GO:0009231">
    <property type="term" value="P:riboflavin biosynthetic process"/>
    <property type="evidence" value="ECO:0007669"/>
    <property type="project" value="UniProtKB-KW"/>
</dbReference>
<dbReference type="PANTHER" id="PTHR21327">
    <property type="entry name" value="GTP CYCLOHYDROLASE II-RELATED"/>
    <property type="match status" value="1"/>
</dbReference>
<keyword evidence="5" id="KW-0378">Hydrolase</keyword>
<keyword evidence="6" id="KW-0342">GTP-binding</keyword>
<dbReference type="GO" id="GO:0003935">
    <property type="term" value="F:GTP cyclohydrolase II activity"/>
    <property type="evidence" value="ECO:0007669"/>
    <property type="project" value="UniProtKB-EC"/>
</dbReference>
<accession>A0A7S2DQ16</accession>
<dbReference type="GO" id="GO:0005829">
    <property type="term" value="C:cytosol"/>
    <property type="evidence" value="ECO:0007669"/>
    <property type="project" value="TreeGrafter"/>
</dbReference>
<dbReference type="EC" id="3.5.4.25" evidence="2"/>
<dbReference type="InterPro" id="IPR036144">
    <property type="entry name" value="RibA-like_sf"/>
</dbReference>
<keyword evidence="4" id="KW-0547">Nucleotide-binding</keyword>
<dbReference type="AlphaFoldDB" id="A0A7S2DQ16"/>
<dbReference type="NCBIfam" id="NF001591">
    <property type="entry name" value="PRK00393.1"/>
    <property type="match status" value="1"/>
</dbReference>
<evidence type="ECO:0000313" key="9">
    <source>
        <dbReference type="EMBL" id="CAD9459161.1"/>
    </source>
</evidence>
<comment type="catalytic activity">
    <reaction evidence="7">
        <text>GTP + 4 H2O = 2,5-diamino-6-hydroxy-4-(5-phosphoribosylamino)-pyrimidine + formate + 2 phosphate + 3 H(+)</text>
        <dbReference type="Rhea" id="RHEA:23704"/>
        <dbReference type="ChEBI" id="CHEBI:15377"/>
        <dbReference type="ChEBI" id="CHEBI:15378"/>
        <dbReference type="ChEBI" id="CHEBI:15740"/>
        <dbReference type="ChEBI" id="CHEBI:37565"/>
        <dbReference type="ChEBI" id="CHEBI:43474"/>
        <dbReference type="ChEBI" id="CHEBI:58614"/>
        <dbReference type="EC" id="3.5.4.25"/>
    </reaction>
</comment>
<feature type="domain" description="GTP cyclohydrolase II" evidence="8">
    <location>
        <begin position="1"/>
        <end position="114"/>
    </location>
</feature>
<dbReference type="CDD" id="cd00641">
    <property type="entry name" value="GTP_cyclohydro2"/>
    <property type="match status" value="1"/>
</dbReference>
<proteinExistence type="predicted"/>
<gene>
    <name evidence="9" type="ORF">DSPE1174_LOCUS23885</name>
</gene>
<comment type="pathway">
    <text evidence="1">Cofactor biosynthesis; riboflavin biosynthesis.</text>
</comment>
<evidence type="ECO:0000256" key="6">
    <source>
        <dbReference type="ARBA" id="ARBA00023134"/>
    </source>
</evidence>
<organism evidence="9">
    <name type="scientific">Octactis speculum</name>
    <dbReference type="NCBI Taxonomy" id="3111310"/>
    <lineage>
        <taxon>Eukaryota</taxon>
        <taxon>Sar</taxon>
        <taxon>Stramenopiles</taxon>
        <taxon>Ochrophyta</taxon>
        <taxon>Dictyochophyceae</taxon>
        <taxon>Dictyochales</taxon>
        <taxon>Dictyochaceae</taxon>
        <taxon>Octactis</taxon>
    </lineage>
</organism>
<keyword evidence="3" id="KW-0686">Riboflavin biosynthesis</keyword>
<evidence type="ECO:0000256" key="7">
    <source>
        <dbReference type="ARBA" id="ARBA00049295"/>
    </source>
</evidence>
<dbReference type="InterPro" id="IPR032677">
    <property type="entry name" value="GTP_cyclohydro_II"/>
</dbReference>
<evidence type="ECO:0000256" key="1">
    <source>
        <dbReference type="ARBA" id="ARBA00005104"/>
    </source>
</evidence>
<dbReference type="GO" id="GO:0005525">
    <property type="term" value="F:GTP binding"/>
    <property type="evidence" value="ECO:0007669"/>
    <property type="project" value="UniProtKB-KW"/>
</dbReference>
<evidence type="ECO:0000256" key="5">
    <source>
        <dbReference type="ARBA" id="ARBA00022801"/>
    </source>
</evidence>
<sequence>MTSEVLGSQRCDCKEQLDLALQRIQEIGGAVIYLQQEGRGIGLANKVAAYRLQDSGLDTVDANRELGFADDLRSYECISFILDDIEFDSIKLLTNNPRKMRLLRANGVTVEAIVPLHVPPTKWNERYLRTKARRMAHALPIRMQSAPSELENALDDLHAEN</sequence>
<dbReference type="PANTHER" id="PTHR21327:SF47">
    <property type="entry name" value="GTP CYCLOHYDROLASE II DOMAIN-CONTAINING PROTEIN"/>
    <property type="match status" value="1"/>
</dbReference>
<reference evidence="9" key="1">
    <citation type="submission" date="2021-01" db="EMBL/GenBank/DDBJ databases">
        <authorList>
            <person name="Corre E."/>
            <person name="Pelletier E."/>
            <person name="Niang G."/>
            <person name="Scheremetjew M."/>
            <person name="Finn R."/>
            <person name="Kale V."/>
            <person name="Holt S."/>
            <person name="Cochrane G."/>
            <person name="Meng A."/>
            <person name="Brown T."/>
            <person name="Cohen L."/>
        </authorList>
    </citation>
    <scope>NUCLEOTIDE SEQUENCE</scope>
    <source>
        <strain evidence="9">CCMP1381</strain>
    </source>
</reference>
<dbReference type="InterPro" id="IPR000926">
    <property type="entry name" value="RibA"/>
</dbReference>
<dbReference type="SUPFAM" id="SSF142695">
    <property type="entry name" value="RibA-like"/>
    <property type="match status" value="1"/>
</dbReference>
<dbReference type="EMBL" id="HBGS01046107">
    <property type="protein sequence ID" value="CAD9459161.1"/>
    <property type="molecule type" value="Transcribed_RNA"/>
</dbReference>
<evidence type="ECO:0000256" key="2">
    <source>
        <dbReference type="ARBA" id="ARBA00012762"/>
    </source>
</evidence>
<evidence type="ECO:0000256" key="3">
    <source>
        <dbReference type="ARBA" id="ARBA00022619"/>
    </source>
</evidence>
<evidence type="ECO:0000259" key="8">
    <source>
        <dbReference type="Pfam" id="PF00925"/>
    </source>
</evidence>
<name>A0A7S2DQ16_9STRA</name>
<dbReference type="Gene3D" id="3.40.50.10990">
    <property type="entry name" value="GTP cyclohydrolase II"/>
    <property type="match status" value="1"/>
</dbReference>
<evidence type="ECO:0000256" key="4">
    <source>
        <dbReference type="ARBA" id="ARBA00022741"/>
    </source>
</evidence>
<dbReference type="GO" id="GO:0008686">
    <property type="term" value="F:3,4-dihydroxy-2-butanone-4-phosphate synthase activity"/>
    <property type="evidence" value="ECO:0007669"/>
    <property type="project" value="TreeGrafter"/>
</dbReference>
<protein>
    <recommendedName>
        <fullName evidence="2">GTP cyclohydrolase II</fullName>
        <ecNumber evidence="2">3.5.4.25</ecNumber>
    </recommendedName>
</protein>
<dbReference type="Pfam" id="PF00925">
    <property type="entry name" value="GTP_cyclohydro2"/>
    <property type="match status" value="1"/>
</dbReference>